<dbReference type="InterPro" id="IPR036779">
    <property type="entry name" value="LysM_dom_sf"/>
</dbReference>
<evidence type="ECO:0000256" key="3">
    <source>
        <dbReference type="ARBA" id="ARBA00010860"/>
    </source>
</evidence>
<dbReference type="GO" id="GO:0009253">
    <property type="term" value="P:peptidoglycan catabolic process"/>
    <property type="evidence" value="ECO:0007669"/>
    <property type="project" value="InterPro"/>
</dbReference>
<comment type="subcellular location">
    <subcellularLocation>
        <location evidence="2">Periplasm</location>
    </subcellularLocation>
</comment>
<evidence type="ECO:0000259" key="10">
    <source>
        <dbReference type="PROSITE" id="PS51782"/>
    </source>
</evidence>
<dbReference type="PANTHER" id="PTHR30404:SF0">
    <property type="entry name" value="N-ACETYLMURAMOYL-L-ALANINE AMIDASE AMIC"/>
    <property type="match status" value="1"/>
</dbReference>
<organism evidence="11 12">
    <name type="scientific">BD1-7 clade bacterium</name>
    <dbReference type="NCBI Taxonomy" id="2029982"/>
    <lineage>
        <taxon>Bacteria</taxon>
        <taxon>Pseudomonadati</taxon>
        <taxon>Pseudomonadota</taxon>
        <taxon>Gammaproteobacteria</taxon>
        <taxon>Cellvibrionales</taxon>
        <taxon>Spongiibacteraceae</taxon>
        <taxon>BD1-7 clade</taxon>
    </lineage>
</organism>
<comment type="similarity">
    <text evidence="3">Belongs to the N-acetylmuramoyl-L-alanine amidase 3 family.</text>
</comment>
<dbReference type="EMBL" id="CACSII010000001">
    <property type="protein sequence ID" value="CAA0082567.1"/>
    <property type="molecule type" value="Genomic_DNA"/>
</dbReference>
<evidence type="ECO:0000256" key="4">
    <source>
        <dbReference type="ARBA" id="ARBA00011901"/>
    </source>
</evidence>
<dbReference type="AlphaFoldDB" id="A0A5S9MZA9"/>
<protein>
    <recommendedName>
        <fullName evidence="9">N-acetylmuramoyl-L-alanine amidase AmiC</fullName>
        <ecNumber evidence="4">3.5.1.28</ecNumber>
    </recommendedName>
</protein>
<keyword evidence="7 11" id="KW-0378">Hydrolase</keyword>
<evidence type="ECO:0000256" key="8">
    <source>
        <dbReference type="ARBA" id="ARBA00023316"/>
    </source>
</evidence>
<evidence type="ECO:0000256" key="6">
    <source>
        <dbReference type="ARBA" id="ARBA00022764"/>
    </source>
</evidence>
<dbReference type="CDD" id="cd00118">
    <property type="entry name" value="LysM"/>
    <property type="match status" value="1"/>
</dbReference>
<dbReference type="InterPro" id="IPR021731">
    <property type="entry name" value="AMIN_dom"/>
</dbReference>
<proteinExistence type="inferred from homology"/>
<dbReference type="SUPFAM" id="SSF54106">
    <property type="entry name" value="LysM domain"/>
    <property type="match status" value="1"/>
</dbReference>
<evidence type="ECO:0000256" key="1">
    <source>
        <dbReference type="ARBA" id="ARBA00001561"/>
    </source>
</evidence>
<gene>
    <name evidence="11" type="primary">amiC_1</name>
    <name evidence="11" type="ORF">DPBNPPHM_00476</name>
</gene>
<sequence length="457" mass="50751">MQTINTSDITFRYSGVRLVLLCFMALLALPVLAQTKVTDIRLWQAPTHTRFVFDLDRPVEHKLITLASPNRIVIDMPNAALATDTEAVAIKGSPVRLIRSATRNKTDLRVVFDLSRAVKARSFLLKKNGEKGDRLVIDLSYLNNPTGQAAAAMPTPTKSHTQTRHQKRDLIIAIDAGHGGEDPGALGPKKIREKKVVLNIAKELAYLFKVNKGYSPVLIRSSDFYVALVDRREKARKARADMFVSIHADAFTNPKAHGASVYALSSRGASSASARFLADKENQSDMVGGVSLSDKDALLSSVLVDLSMDHKMQESLDVGSYVLRHVGKLTKLHSKRVEQAAFSVLKTPDIPSILVETGFISNPKEAKALNTKSYQRKMARAIYNGIHDYFKVRAPEGTYIASKHRKNKKVIYVVEQGDTLSQIASRYAVSMSQIRSHNRLRNDQLRIGQQLKIPVRN</sequence>
<dbReference type="SUPFAM" id="SSF53187">
    <property type="entry name" value="Zn-dependent exopeptidases"/>
    <property type="match status" value="1"/>
</dbReference>
<name>A0A5S9MZA9_9GAMM</name>
<evidence type="ECO:0000256" key="5">
    <source>
        <dbReference type="ARBA" id="ARBA00022729"/>
    </source>
</evidence>
<dbReference type="GO" id="GO:0030288">
    <property type="term" value="C:outer membrane-bounded periplasmic space"/>
    <property type="evidence" value="ECO:0007669"/>
    <property type="project" value="TreeGrafter"/>
</dbReference>
<evidence type="ECO:0000313" key="12">
    <source>
        <dbReference type="Proteomes" id="UP000434580"/>
    </source>
</evidence>
<keyword evidence="6" id="KW-0574">Periplasm</keyword>
<accession>A0A5S9MZA9</accession>
<dbReference type="Gene3D" id="2.60.40.3500">
    <property type="match status" value="1"/>
</dbReference>
<dbReference type="OrthoDB" id="9806267at2"/>
<dbReference type="EC" id="3.5.1.28" evidence="4"/>
<dbReference type="PROSITE" id="PS51782">
    <property type="entry name" value="LYSM"/>
    <property type="match status" value="1"/>
</dbReference>
<dbReference type="GO" id="GO:0008745">
    <property type="term" value="F:N-acetylmuramoyl-L-alanine amidase activity"/>
    <property type="evidence" value="ECO:0007669"/>
    <property type="project" value="UniProtKB-EC"/>
</dbReference>
<dbReference type="Pfam" id="PF01476">
    <property type="entry name" value="LysM"/>
    <property type="match status" value="1"/>
</dbReference>
<reference evidence="11 12" key="1">
    <citation type="submission" date="2019-11" db="EMBL/GenBank/DDBJ databases">
        <authorList>
            <person name="Holert J."/>
        </authorList>
    </citation>
    <scope>NUCLEOTIDE SEQUENCE [LARGE SCALE GENOMIC DNA]</scope>
    <source>
        <strain evidence="11">BC5_2</strain>
    </source>
</reference>
<dbReference type="FunFam" id="3.40.630.40:FF:000001">
    <property type="entry name" value="N-acetylmuramoyl-L-alanine amidase"/>
    <property type="match status" value="1"/>
</dbReference>
<dbReference type="Pfam" id="PF11741">
    <property type="entry name" value="AMIN"/>
    <property type="match status" value="1"/>
</dbReference>
<dbReference type="SMART" id="SM00646">
    <property type="entry name" value="Ami_3"/>
    <property type="match status" value="1"/>
</dbReference>
<dbReference type="Pfam" id="PF01520">
    <property type="entry name" value="Amidase_3"/>
    <property type="match status" value="1"/>
</dbReference>
<dbReference type="PANTHER" id="PTHR30404">
    <property type="entry name" value="N-ACETYLMURAMOYL-L-ALANINE AMIDASE"/>
    <property type="match status" value="1"/>
</dbReference>
<keyword evidence="5" id="KW-0732">Signal</keyword>
<evidence type="ECO:0000256" key="9">
    <source>
        <dbReference type="ARBA" id="ARBA00074581"/>
    </source>
</evidence>
<keyword evidence="8" id="KW-0961">Cell wall biogenesis/degradation</keyword>
<dbReference type="InterPro" id="IPR018392">
    <property type="entry name" value="LysM"/>
</dbReference>
<evidence type="ECO:0000256" key="7">
    <source>
        <dbReference type="ARBA" id="ARBA00022801"/>
    </source>
</evidence>
<dbReference type="InterPro" id="IPR002508">
    <property type="entry name" value="MurNAc-LAA_cat"/>
</dbReference>
<evidence type="ECO:0000256" key="2">
    <source>
        <dbReference type="ARBA" id="ARBA00004418"/>
    </source>
</evidence>
<comment type="catalytic activity">
    <reaction evidence="1">
        <text>Hydrolyzes the link between N-acetylmuramoyl residues and L-amino acid residues in certain cell-wall glycopeptides.</text>
        <dbReference type="EC" id="3.5.1.28"/>
    </reaction>
</comment>
<dbReference type="InterPro" id="IPR050695">
    <property type="entry name" value="N-acetylmuramoyl_amidase_3"/>
</dbReference>
<dbReference type="Proteomes" id="UP000434580">
    <property type="component" value="Unassembled WGS sequence"/>
</dbReference>
<dbReference type="SMART" id="SM00257">
    <property type="entry name" value="LysM"/>
    <property type="match status" value="1"/>
</dbReference>
<evidence type="ECO:0000313" key="11">
    <source>
        <dbReference type="EMBL" id="CAA0082567.1"/>
    </source>
</evidence>
<dbReference type="Gene3D" id="3.10.350.10">
    <property type="entry name" value="LysM domain"/>
    <property type="match status" value="1"/>
</dbReference>
<dbReference type="Gene3D" id="3.40.630.40">
    <property type="entry name" value="Zn-dependent exopeptidases"/>
    <property type="match status" value="1"/>
</dbReference>
<feature type="domain" description="LysM" evidence="10">
    <location>
        <begin position="410"/>
        <end position="453"/>
    </location>
</feature>
<dbReference type="GO" id="GO:0071555">
    <property type="term" value="P:cell wall organization"/>
    <property type="evidence" value="ECO:0007669"/>
    <property type="project" value="UniProtKB-KW"/>
</dbReference>
<dbReference type="CDD" id="cd02696">
    <property type="entry name" value="MurNAc-LAA"/>
    <property type="match status" value="1"/>
</dbReference>